<dbReference type="RefSeq" id="WP_036790786.1">
    <property type="nucleotide sequence ID" value="NZ_LN794353.1"/>
</dbReference>
<accession>A0A2T3KKJ4</accession>
<comment type="caution">
    <text evidence="1">The sequence shown here is derived from an EMBL/GenBank/DDBJ whole genome shotgun (WGS) entry which is preliminary data.</text>
</comment>
<dbReference type="Pfam" id="PF14907">
    <property type="entry name" value="NTP_transf_5"/>
    <property type="match status" value="1"/>
</dbReference>
<dbReference type="InterPro" id="IPR039498">
    <property type="entry name" value="NTP_transf_5"/>
</dbReference>
<accession>A0A0B7JDA4</accession>
<proteinExistence type="predicted"/>
<dbReference type="AlphaFoldDB" id="A0A0B7JDA4"/>
<dbReference type="eggNOG" id="ENOG502Z95A">
    <property type="taxonomic scope" value="Bacteria"/>
</dbReference>
<evidence type="ECO:0000313" key="2">
    <source>
        <dbReference type="Proteomes" id="UP000241426"/>
    </source>
</evidence>
<protein>
    <submittedName>
        <fullName evidence="1">Uncharacterized protein</fullName>
    </submittedName>
</protein>
<name>A0A0B7JDA4_9GAMM</name>
<reference evidence="1 2" key="1">
    <citation type="submission" date="2018-01" db="EMBL/GenBank/DDBJ databases">
        <title>Whole genome sequencing of Histamine producing bacteria.</title>
        <authorList>
            <person name="Butler K."/>
        </authorList>
    </citation>
    <scope>NUCLEOTIDE SEQUENCE [LARGE SCALE GENOMIC DNA]</scope>
    <source>
        <strain evidence="1 2">FS-7.2</strain>
    </source>
</reference>
<evidence type="ECO:0000313" key="1">
    <source>
        <dbReference type="EMBL" id="PSV00035.1"/>
    </source>
</evidence>
<dbReference type="GeneID" id="29945785"/>
<gene>
    <name evidence="1" type="ORF">C9J27_07275</name>
</gene>
<organism evidence="1 2">
    <name type="scientific">Photobacterium kishitanii</name>
    <dbReference type="NCBI Taxonomy" id="318456"/>
    <lineage>
        <taxon>Bacteria</taxon>
        <taxon>Pseudomonadati</taxon>
        <taxon>Pseudomonadota</taxon>
        <taxon>Gammaproteobacteria</taxon>
        <taxon>Vibrionales</taxon>
        <taxon>Vibrionaceae</taxon>
        <taxon>Photobacterium</taxon>
    </lineage>
</organism>
<dbReference type="Proteomes" id="UP000241426">
    <property type="component" value="Unassembled WGS sequence"/>
</dbReference>
<sequence>MSKLLLIDVLNNPKILLNIDDRLSYQIITEARHLSLLGQLKARCDRAHIEQDLPLPIQQQLLSGFHSYQKQQQQLLLEHQHLNEQLQGIISSWRYLRGSALQWLDNDMFAGRIKHNIDIYVPQQHVVSVEKALLNNGWRYKNIADYEETFYRRWAQQTTPLIHKQRRTELAIHFQLLPKTLINKLNPIPLLHHHLSPPACKPATLLSPDAMVLHQAIMLFNQIDYHYGLRDIYSLYLQFVYFGQQATFWHNLIQLHQQVGNDNSLYLAVNLCRDLFNLSVPDNVLLYFQQHKLSRLSYWLYQQRFINRFIYQFPLHRNRDYRDAVKSLRFRGRLKQMPIYCIVPHIIKRLIINSIPHDDEEVIY</sequence>
<dbReference type="EMBL" id="PYNF01000004">
    <property type="protein sequence ID" value="PSV00035.1"/>
    <property type="molecule type" value="Genomic_DNA"/>
</dbReference>